<protein>
    <submittedName>
        <fullName evidence="2">Uncharacterized protein</fullName>
    </submittedName>
</protein>
<reference evidence="2 3" key="1">
    <citation type="journal article" date="2016" name="Microbiol. Immunol.">
        <title>Complete genome sequence of Streptococcus troglodytae TKU31 isolated from the oral cavity of a chimpanzee (Pan troglodytes).</title>
        <authorList>
            <person name="Okamoto M."/>
            <person name="Naito M."/>
            <person name="Miyanohara M."/>
            <person name="Imai S."/>
            <person name="Nomura Y."/>
            <person name="Saito W."/>
            <person name="Momoi Y."/>
            <person name="Takada K."/>
            <person name="Miyabe-Nishiwaki T."/>
            <person name="Tomonaga M."/>
            <person name="Hanada N."/>
        </authorList>
    </citation>
    <scope>NUCLEOTIDE SEQUENCE [LARGE SCALE GENOMIC DNA]</scope>
    <source>
        <strain evidence="3">TKU 31</strain>
    </source>
</reference>
<dbReference type="GeneID" id="93859123"/>
<organism evidence="2 3">
    <name type="scientific">Streptococcus troglodytae</name>
    <dbReference type="NCBI Taxonomy" id="1111760"/>
    <lineage>
        <taxon>Bacteria</taxon>
        <taxon>Bacillati</taxon>
        <taxon>Bacillota</taxon>
        <taxon>Bacilli</taxon>
        <taxon>Lactobacillales</taxon>
        <taxon>Streptococcaceae</taxon>
        <taxon>Streptococcus</taxon>
    </lineage>
</organism>
<accession>A0A1L7LII6</accession>
<name>A0A1L7LII6_9STRE</name>
<proteinExistence type="predicted"/>
<evidence type="ECO:0000313" key="3">
    <source>
        <dbReference type="Proteomes" id="UP000217758"/>
    </source>
</evidence>
<dbReference type="AlphaFoldDB" id="A0A1L7LII6"/>
<dbReference type="RefSeq" id="WP_002263106.1">
    <property type="nucleotide sequence ID" value="NZ_AP014612.1"/>
</dbReference>
<sequence length="53" mass="6058">MNLTNLFFNIGLGISLFFAACFVTLFISYLVILERVNKNFKAVDDDESNSNDY</sequence>
<keyword evidence="3" id="KW-1185">Reference proteome</keyword>
<evidence type="ECO:0000313" key="2">
    <source>
        <dbReference type="EMBL" id="BAQ23938.1"/>
    </source>
</evidence>
<dbReference type="KEGG" id="strg:SRT_06770"/>
<keyword evidence="1" id="KW-0472">Membrane</keyword>
<feature type="transmembrane region" description="Helical" evidence="1">
    <location>
        <begin position="6"/>
        <end position="32"/>
    </location>
</feature>
<gene>
    <name evidence="2" type="ORF">SRT_06770</name>
</gene>
<keyword evidence="1" id="KW-0812">Transmembrane</keyword>
<dbReference type="Proteomes" id="UP000217758">
    <property type="component" value="Chromosome"/>
</dbReference>
<evidence type="ECO:0000256" key="1">
    <source>
        <dbReference type="SAM" id="Phobius"/>
    </source>
</evidence>
<keyword evidence="1" id="KW-1133">Transmembrane helix</keyword>
<dbReference type="EMBL" id="AP014612">
    <property type="protein sequence ID" value="BAQ23938.1"/>
    <property type="molecule type" value="Genomic_DNA"/>
</dbReference>